<protein>
    <recommendedName>
        <fullName evidence="6">RRM domain-containing protein</fullName>
    </recommendedName>
</protein>
<gene>
    <name evidence="7" type="ORF">BSTOLATCC_MIC36471</name>
</gene>
<evidence type="ECO:0000256" key="1">
    <source>
        <dbReference type="ARBA" id="ARBA00022664"/>
    </source>
</evidence>
<dbReference type="GO" id="GO:0003723">
    <property type="term" value="F:RNA binding"/>
    <property type="evidence" value="ECO:0007669"/>
    <property type="project" value="UniProtKB-UniRule"/>
</dbReference>
<evidence type="ECO:0000256" key="4">
    <source>
        <dbReference type="PROSITE-ProRule" id="PRU00176"/>
    </source>
</evidence>
<dbReference type="EMBL" id="CAJZBQ010000036">
    <property type="protein sequence ID" value="CAG9324689.1"/>
    <property type="molecule type" value="Genomic_DNA"/>
</dbReference>
<evidence type="ECO:0000256" key="2">
    <source>
        <dbReference type="ARBA" id="ARBA00022884"/>
    </source>
</evidence>
<proteinExistence type="predicted"/>
<dbReference type="GO" id="GO:0008380">
    <property type="term" value="P:RNA splicing"/>
    <property type="evidence" value="ECO:0007669"/>
    <property type="project" value="UniProtKB-KW"/>
</dbReference>
<dbReference type="Gene3D" id="3.30.70.330">
    <property type="match status" value="1"/>
</dbReference>
<feature type="compositionally biased region" description="Polar residues" evidence="5">
    <location>
        <begin position="1"/>
        <end position="12"/>
    </location>
</feature>
<dbReference type="PROSITE" id="PS50102">
    <property type="entry name" value="RRM"/>
    <property type="match status" value="1"/>
</dbReference>
<feature type="domain" description="RRM" evidence="6">
    <location>
        <begin position="47"/>
        <end position="126"/>
    </location>
</feature>
<dbReference type="InterPro" id="IPR000504">
    <property type="entry name" value="RRM_dom"/>
</dbReference>
<dbReference type="Pfam" id="PF00076">
    <property type="entry name" value="RRM_1"/>
    <property type="match status" value="1"/>
</dbReference>
<organism evidence="7 8">
    <name type="scientific">Blepharisma stoltei</name>
    <dbReference type="NCBI Taxonomy" id="1481888"/>
    <lineage>
        <taxon>Eukaryota</taxon>
        <taxon>Sar</taxon>
        <taxon>Alveolata</taxon>
        <taxon>Ciliophora</taxon>
        <taxon>Postciliodesmatophora</taxon>
        <taxon>Heterotrichea</taxon>
        <taxon>Heterotrichida</taxon>
        <taxon>Blepharismidae</taxon>
        <taxon>Blepharisma</taxon>
    </lineage>
</organism>
<evidence type="ECO:0000256" key="3">
    <source>
        <dbReference type="ARBA" id="ARBA00023187"/>
    </source>
</evidence>
<dbReference type="Proteomes" id="UP001162131">
    <property type="component" value="Unassembled WGS sequence"/>
</dbReference>
<dbReference type="SUPFAM" id="SSF54928">
    <property type="entry name" value="RNA-binding domain, RBD"/>
    <property type="match status" value="1"/>
</dbReference>
<accession>A0AAU9JUX1</accession>
<keyword evidence="2 4" id="KW-0694">RNA-binding</keyword>
<comment type="caution">
    <text evidence="7">The sequence shown here is derived from an EMBL/GenBank/DDBJ whole genome shotgun (WGS) entry which is preliminary data.</text>
</comment>
<evidence type="ECO:0000259" key="6">
    <source>
        <dbReference type="PROSITE" id="PS50102"/>
    </source>
</evidence>
<sequence length="183" mass="21127">MNEIDTNGVQAESDSEKPKKPHKTKDSEFGLVKRELLHTLKLKHSQRKLIVSSIPLDSTEAELQNLFNTALETLYPGTPPISSVTLSEDKTHAILEFKTKDQLTNCLLLDGIEFRGRRLKLMKHKAYLSHRVMEMKKEIRDKEKQEKETEEIMNCTIFPNHDNRIFMGNLPTNLPEEDKVLES</sequence>
<evidence type="ECO:0000313" key="7">
    <source>
        <dbReference type="EMBL" id="CAG9324689.1"/>
    </source>
</evidence>
<evidence type="ECO:0000313" key="8">
    <source>
        <dbReference type="Proteomes" id="UP001162131"/>
    </source>
</evidence>
<dbReference type="AlphaFoldDB" id="A0AAU9JUX1"/>
<feature type="region of interest" description="Disordered" evidence="5">
    <location>
        <begin position="1"/>
        <end position="27"/>
    </location>
</feature>
<name>A0AAU9JUX1_9CILI</name>
<dbReference type="InterPro" id="IPR012677">
    <property type="entry name" value="Nucleotide-bd_a/b_plait_sf"/>
</dbReference>
<dbReference type="GO" id="GO:0006397">
    <property type="term" value="P:mRNA processing"/>
    <property type="evidence" value="ECO:0007669"/>
    <property type="project" value="UniProtKB-KW"/>
</dbReference>
<keyword evidence="3" id="KW-0508">mRNA splicing</keyword>
<dbReference type="InterPro" id="IPR035979">
    <property type="entry name" value="RBD_domain_sf"/>
</dbReference>
<dbReference type="PANTHER" id="PTHR23139">
    <property type="entry name" value="RNA-BINDING PROTEIN"/>
    <property type="match status" value="1"/>
</dbReference>
<reference evidence="7" key="1">
    <citation type="submission" date="2021-09" db="EMBL/GenBank/DDBJ databases">
        <authorList>
            <consortium name="AG Swart"/>
            <person name="Singh M."/>
            <person name="Singh A."/>
            <person name="Seah K."/>
            <person name="Emmerich C."/>
        </authorList>
    </citation>
    <scope>NUCLEOTIDE SEQUENCE</scope>
    <source>
        <strain evidence="7">ATCC30299</strain>
    </source>
</reference>
<feature type="compositionally biased region" description="Basic and acidic residues" evidence="5">
    <location>
        <begin position="14"/>
        <end position="27"/>
    </location>
</feature>
<evidence type="ECO:0000256" key="5">
    <source>
        <dbReference type="SAM" id="MobiDB-lite"/>
    </source>
</evidence>
<dbReference type="SMART" id="SM00360">
    <property type="entry name" value="RRM"/>
    <property type="match status" value="1"/>
</dbReference>
<keyword evidence="8" id="KW-1185">Reference proteome</keyword>
<keyword evidence="1" id="KW-0507">mRNA processing</keyword>